<proteinExistence type="predicted"/>
<organism evidence="1">
    <name type="scientific">marine sediment metagenome</name>
    <dbReference type="NCBI Taxonomy" id="412755"/>
    <lineage>
        <taxon>unclassified sequences</taxon>
        <taxon>metagenomes</taxon>
        <taxon>ecological metagenomes</taxon>
    </lineage>
</organism>
<dbReference type="EMBL" id="BARW01010889">
    <property type="protein sequence ID" value="GAI81724.1"/>
    <property type="molecule type" value="Genomic_DNA"/>
</dbReference>
<protein>
    <submittedName>
        <fullName evidence="1">Uncharacterized protein</fullName>
    </submittedName>
</protein>
<sequence>DISELDEETQTLIDQLIHKRLVIRTGTTYNIYWDIFRDYLVTDEIPVIGESYLIRQSGNTCLDAFLIFKKGKELHLLEIIDSYPKDISEKAILNILLELRSLGLIKKQKGADVFMLTDKVVDVSKDFFKKYITQKFENYTPYMHSTLPIF</sequence>
<accession>X1TNU6</accession>
<evidence type="ECO:0000313" key="1">
    <source>
        <dbReference type="EMBL" id="GAI81724.1"/>
    </source>
</evidence>
<feature type="non-terminal residue" evidence="1">
    <location>
        <position position="1"/>
    </location>
</feature>
<gene>
    <name evidence="1" type="ORF">S12H4_21234</name>
</gene>
<dbReference type="AlphaFoldDB" id="X1TNU6"/>
<name>X1TNU6_9ZZZZ</name>
<reference evidence="1" key="1">
    <citation type="journal article" date="2014" name="Front. Microbiol.">
        <title>High frequency of phylogenetically diverse reductive dehalogenase-homologous genes in deep subseafloor sedimentary metagenomes.</title>
        <authorList>
            <person name="Kawai M."/>
            <person name="Futagami T."/>
            <person name="Toyoda A."/>
            <person name="Takaki Y."/>
            <person name="Nishi S."/>
            <person name="Hori S."/>
            <person name="Arai W."/>
            <person name="Tsubouchi T."/>
            <person name="Morono Y."/>
            <person name="Uchiyama I."/>
            <person name="Ito T."/>
            <person name="Fujiyama A."/>
            <person name="Inagaki F."/>
            <person name="Takami H."/>
        </authorList>
    </citation>
    <scope>NUCLEOTIDE SEQUENCE</scope>
    <source>
        <strain evidence="1">Expedition CK06-06</strain>
    </source>
</reference>
<comment type="caution">
    <text evidence="1">The sequence shown here is derived from an EMBL/GenBank/DDBJ whole genome shotgun (WGS) entry which is preliminary data.</text>
</comment>